<dbReference type="Proteomes" id="UP001229836">
    <property type="component" value="Chromosome"/>
</dbReference>
<organism evidence="2 3">
    <name type="scientific">Acinetobacter corruptisaponis</name>
    <dbReference type="NCBI Taxonomy" id="3045147"/>
    <lineage>
        <taxon>Bacteria</taxon>
        <taxon>Pseudomonadati</taxon>
        <taxon>Pseudomonadota</taxon>
        <taxon>Gammaproteobacteria</taxon>
        <taxon>Moraxellales</taxon>
        <taxon>Moraxellaceae</taxon>
        <taxon>Acinetobacter</taxon>
    </lineage>
</organism>
<dbReference type="RefSeq" id="WP_283268351.1">
    <property type="nucleotide sequence ID" value="NZ_CP125669.1"/>
</dbReference>
<protein>
    <submittedName>
        <fullName evidence="2">Uncharacterized protein</fullName>
    </submittedName>
</protein>
<keyword evidence="3" id="KW-1185">Reference proteome</keyword>
<dbReference type="EMBL" id="CP125669">
    <property type="protein sequence ID" value="WHP06760.1"/>
    <property type="molecule type" value="Genomic_DNA"/>
</dbReference>
<proteinExistence type="predicted"/>
<evidence type="ECO:0000313" key="2">
    <source>
        <dbReference type="EMBL" id="WHP06760.1"/>
    </source>
</evidence>
<keyword evidence="1" id="KW-0732">Signal</keyword>
<feature type="signal peptide" evidence="1">
    <location>
        <begin position="1"/>
        <end position="21"/>
    </location>
</feature>
<name>A0ABY8S5D9_9GAMM</name>
<reference evidence="2 3" key="1">
    <citation type="submission" date="2023-05" db="EMBL/GenBank/DDBJ databases">
        <title>The complete genome of Acinetobacter sp. nov KCTC 92772.</title>
        <authorList>
            <person name="Zhou G."/>
        </authorList>
    </citation>
    <scope>NUCLEOTIDE SEQUENCE [LARGE SCALE GENOMIC DNA]</scope>
    <source>
        <strain evidence="2 3">KCTC 92772</strain>
    </source>
</reference>
<evidence type="ECO:0000313" key="3">
    <source>
        <dbReference type="Proteomes" id="UP001229836"/>
    </source>
</evidence>
<accession>A0ABY8S5D9</accession>
<gene>
    <name evidence="2" type="ORF">QLH32_04625</name>
</gene>
<sequence length="169" mass="18748">MMGKIILIGGALVIISTFSFADVGQANALEQITPLNKCKINGEWVLQKEPCNDPQTNFEVYKRESGTLGVDHSKPDLSGQNDKVIPLNSSVIDRSISQEKCVGFGQRTGFANKCKEVNKIYGKSDGYDDAGRDLDYSSGYYQFGQPSTQRVSGYTRSDGTYVKPYLRRR</sequence>
<evidence type="ECO:0000256" key="1">
    <source>
        <dbReference type="SAM" id="SignalP"/>
    </source>
</evidence>
<feature type="chain" id="PRO_5045937436" evidence="1">
    <location>
        <begin position="22"/>
        <end position="169"/>
    </location>
</feature>